<dbReference type="GO" id="GO:0008270">
    <property type="term" value="F:zinc ion binding"/>
    <property type="evidence" value="ECO:0007669"/>
    <property type="project" value="UniProtKB-KW"/>
</dbReference>
<dbReference type="Pfam" id="PF15926">
    <property type="entry name" value="RNF220"/>
    <property type="match status" value="1"/>
</dbReference>
<dbReference type="EMBL" id="AJWJ01000011">
    <property type="protein sequence ID" value="KAF2078107.1"/>
    <property type="molecule type" value="Genomic_DNA"/>
</dbReference>
<dbReference type="InterPro" id="IPR001841">
    <property type="entry name" value="Znf_RING"/>
</dbReference>
<reference evidence="4" key="1">
    <citation type="submission" date="2020-01" db="EMBL/GenBank/DDBJ databases">
        <title>Development of genomics and gene disruption for Polysphondylium violaceum indicates a role for the polyketide synthase stlB in stalk morphogenesis.</title>
        <authorList>
            <person name="Narita B."/>
            <person name="Kawabe Y."/>
            <person name="Kin K."/>
            <person name="Saito T."/>
            <person name="Gibbs R."/>
            <person name="Kuspa A."/>
            <person name="Muzny D."/>
            <person name="Queller D."/>
            <person name="Richards S."/>
            <person name="Strassman J."/>
            <person name="Sucgang R."/>
            <person name="Worley K."/>
            <person name="Schaap P."/>
        </authorList>
    </citation>
    <scope>NUCLEOTIDE SEQUENCE</scope>
    <source>
        <strain evidence="4">QSvi11</strain>
    </source>
</reference>
<dbReference type="InterPro" id="IPR052443">
    <property type="entry name" value="E3_ubiq-ligase_RNF220-like"/>
</dbReference>
<feature type="region of interest" description="Disordered" evidence="2">
    <location>
        <begin position="398"/>
        <end position="451"/>
    </location>
</feature>
<feature type="compositionally biased region" description="Polar residues" evidence="2">
    <location>
        <begin position="50"/>
        <end position="69"/>
    </location>
</feature>
<dbReference type="PROSITE" id="PS50089">
    <property type="entry name" value="ZF_RING_2"/>
    <property type="match status" value="1"/>
</dbReference>
<comment type="caution">
    <text evidence="4">The sequence shown here is derived from an EMBL/GenBank/DDBJ whole genome shotgun (WGS) entry which is preliminary data.</text>
</comment>
<dbReference type="PANTHER" id="PTHR13459:SF1">
    <property type="entry name" value="E3 UBIQUITIN-PROTEIN LIGASE RNF220 ISOFORM X1"/>
    <property type="match status" value="1"/>
</dbReference>
<feature type="domain" description="RING-type" evidence="3">
    <location>
        <begin position="488"/>
        <end position="527"/>
    </location>
</feature>
<dbReference type="SUPFAM" id="SSF57850">
    <property type="entry name" value="RING/U-box"/>
    <property type="match status" value="1"/>
</dbReference>
<evidence type="ECO:0000256" key="2">
    <source>
        <dbReference type="SAM" id="MobiDB-lite"/>
    </source>
</evidence>
<feature type="region of interest" description="Disordered" evidence="2">
    <location>
        <begin position="283"/>
        <end position="323"/>
    </location>
</feature>
<organism evidence="4 5">
    <name type="scientific">Polysphondylium violaceum</name>
    <dbReference type="NCBI Taxonomy" id="133409"/>
    <lineage>
        <taxon>Eukaryota</taxon>
        <taxon>Amoebozoa</taxon>
        <taxon>Evosea</taxon>
        <taxon>Eumycetozoa</taxon>
        <taxon>Dictyostelia</taxon>
        <taxon>Dictyosteliales</taxon>
        <taxon>Dictyosteliaceae</taxon>
        <taxon>Polysphondylium</taxon>
    </lineage>
</organism>
<sequence length="540" mass="60313">MHQESIKIHQQQGDQSSLSPSTPNHVNNKISYSDAPDISSSLTRNDEQQVDNFTNDNPISSINLISTPTIKKGRGRPRKNPLPESMGAVVNNSNGGTLVLPKIPKTKQSNSLKKSSNSNSNSISNSSSLSNSGVVGSIERVKQDDFLCPLCNLYVCLENIEQHFALEVQQMDSNTDELVQEQFSIRNSNRVRREATKTILGQSLEKTNGVNGNNATEKDQLKSMRDTLSTIRSNREKRSRTTSSSVAMMQTASMTSQTCFICHQIVHGDLDFINQHINQCLERQEQDQQDDEDDYSPSASPSTSNKRKGRKKKAKDTNTINYSDLPPGAEIIEYAGIPRIRTSSLLDEDMKDIFYNRPSRKEEQKDVDYDLNIEEDDTIKYGDVQYTEADLKKYIKNNDSDNNDTSSNGHSSLPLPTFTPPTPTTTTTTTTITTTTTTASPLPKSSATAPTTNVNNIQNSINSNAFLIESLKEKLKDQEVLLRNIPNCLVCLCSYKIPVASIQCWHVHCEECWLNTLAFKKLCPQCNIITTPQDLRKIYL</sequence>
<accession>A0A8J4V8S9</accession>
<dbReference type="Gene3D" id="3.30.40.10">
    <property type="entry name" value="Zinc/RING finger domain, C3HC4 (zinc finger)"/>
    <property type="match status" value="1"/>
</dbReference>
<feature type="region of interest" description="Disordered" evidence="2">
    <location>
        <begin position="205"/>
        <end position="247"/>
    </location>
</feature>
<keyword evidence="1" id="KW-0862">Zinc</keyword>
<feature type="compositionally biased region" description="Low complexity" evidence="2">
    <location>
        <begin position="403"/>
        <end position="416"/>
    </location>
</feature>
<evidence type="ECO:0000259" key="3">
    <source>
        <dbReference type="PROSITE" id="PS50089"/>
    </source>
</evidence>
<protein>
    <recommendedName>
        <fullName evidence="3">RING-type domain-containing protein</fullName>
    </recommendedName>
</protein>
<feature type="compositionally biased region" description="Basic residues" evidence="2">
    <location>
        <begin position="305"/>
        <end position="314"/>
    </location>
</feature>
<evidence type="ECO:0000313" key="5">
    <source>
        <dbReference type="Proteomes" id="UP000695562"/>
    </source>
</evidence>
<dbReference type="GO" id="GO:0016567">
    <property type="term" value="P:protein ubiquitination"/>
    <property type="evidence" value="ECO:0007669"/>
    <property type="project" value="TreeGrafter"/>
</dbReference>
<feature type="compositionally biased region" description="Polar residues" evidence="2">
    <location>
        <begin position="8"/>
        <end position="31"/>
    </location>
</feature>
<name>A0A8J4V8S9_9MYCE</name>
<dbReference type="PANTHER" id="PTHR13459">
    <property type="entry name" value="E3 UBIQUITIN-PROTEIN LIGASE RNF220 ISOFORM X1"/>
    <property type="match status" value="1"/>
</dbReference>
<dbReference type="GO" id="GO:0061630">
    <property type="term" value="F:ubiquitin protein ligase activity"/>
    <property type="evidence" value="ECO:0007669"/>
    <property type="project" value="TreeGrafter"/>
</dbReference>
<dbReference type="AlphaFoldDB" id="A0A8J4V8S9"/>
<dbReference type="InterPro" id="IPR031824">
    <property type="entry name" value="RNF220_mid"/>
</dbReference>
<proteinExistence type="predicted"/>
<keyword evidence="1" id="KW-0479">Metal-binding</keyword>
<dbReference type="Proteomes" id="UP000695562">
    <property type="component" value="Unassembled WGS sequence"/>
</dbReference>
<keyword evidence="1" id="KW-0863">Zinc-finger</keyword>
<dbReference type="OrthoDB" id="6270329at2759"/>
<evidence type="ECO:0000256" key="1">
    <source>
        <dbReference type="PROSITE-ProRule" id="PRU00175"/>
    </source>
</evidence>
<dbReference type="InterPro" id="IPR013083">
    <property type="entry name" value="Znf_RING/FYVE/PHD"/>
</dbReference>
<dbReference type="Pfam" id="PF13923">
    <property type="entry name" value="zf-C3HC4_2"/>
    <property type="match status" value="1"/>
</dbReference>
<feature type="compositionally biased region" description="Basic and acidic residues" evidence="2">
    <location>
        <begin position="216"/>
        <end position="225"/>
    </location>
</feature>
<feature type="region of interest" description="Disordered" evidence="2">
    <location>
        <begin position="1"/>
        <end position="133"/>
    </location>
</feature>
<feature type="compositionally biased region" description="Low complexity" evidence="2">
    <location>
        <begin position="424"/>
        <end position="451"/>
    </location>
</feature>
<feature type="compositionally biased region" description="Polar residues" evidence="2">
    <location>
        <begin position="205"/>
        <end position="215"/>
    </location>
</feature>
<evidence type="ECO:0000313" key="4">
    <source>
        <dbReference type="EMBL" id="KAF2078107.1"/>
    </source>
</evidence>
<feature type="compositionally biased region" description="Low complexity" evidence="2">
    <location>
        <begin position="109"/>
        <end position="133"/>
    </location>
</feature>
<gene>
    <name evidence="4" type="ORF">CYY_000578</name>
</gene>
<keyword evidence="5" id="KW-1185">Reference proteome</keyword>